<dbReference type="NCBIfam" id="TIGR00589">
    <property type="entry name" value="ogt"/>
    <property type="match status" value="1"/>
</dbReference>
<keyword evidence="3 8" id="KW-0489">Methyltransferase</keyword>
<keyword evidence="6 8" id="KW-0234">DNA repair</keyword>
<dbReference type="InterPro" id="IPR001497">
    <property type="entry name" value="MethylDNA_cys_MeTrfase_AS"/>
</dbReference>
<dbReference type="EC" id="2.1.1.63" evidence="8"/>
<accession>A0ABW9FBN8</accession>
<dbReference type="InterPro" id="IPR008332">
    <property type="entry name" value="MethylG_MeTrfase_N"/>
</dbReference>
<sequence length="170" mass="18228">MGAVDAEHTVVDSPVGPLTLVRNPEGLCGLYMHLQRHLPDGARFGPRTDTGFDDVTAQLTEYFAGERAEFTVPLAPRGTEFQQRVWAALRTIPYGETWSYLQLAEHLGNVAAIRAVAAANGRNPIGIIVPCHRVVGSNGSLTGYAGGLGRKQFLLDLESPSAVGIQDGLF</sequence>
<comment type="catalytic activity">
    <reaction evidence="7 8">
        <text>a 6-O-methyl-2'-deoxyguanosine in DNA + L-cysteinyl-[protein] = S-methyl-L-cysteinyl-[protein] + a 2'-deoxyguanosine in DNA</text>
        <dbReference type="Rhea" id="RHEA:24000"/>
        <dbReference type="Rhea" id="RHEA-COMP:10131"/>
        <dbReference type="Rhea" id="RHEA-COMP:10132"/>
        <dbReference type="Rhea" id="RHEA-COMP:11367"/>
        <dbReference type="Rhea" id="RHEA-COMP:11368"/>
        <dbReference type="ChEBI" id="CHEBI:29950"/>
        <dbReference type="ChEBI" id="CHEBI:82612"/>
        <dbReference type="ChEBI" id="CHEBI:85445"/>
        <dbReference type="ChEBI" id="CHEBI:85448"/>
        <dbReference type="EC" id="2.1.1.63"/>
    </reaction>
</comment>
<dbReference type="Pfam" id="PF01035">
    <property type="entry name" value="DNA_binding_1"/>
    <property type="match status" value="1"/>
</dbReference>
<dbReference type="Pfam" id="PF02870">
    <property type="entry name" value="Methyltransf_1N"/>
    <property type="match status" value="1"/>
</dbReference>
<dbReference type="PANTHER" id="PTHR10815">
    <property type="entry name" value="METHYLATED-DNA--PROTEIN-CYSTEINE METHYLTRANSFERASE"/>
    <property type="match status" value="1"/>
</dbReference>
<evidence type="ECO:0000256" key="1">
    <source>
        <dbReference type="ARBA" id="ARBA00001286"/>
    </source>
</evidence>
<comment type="catalytic activity">
    <reaction evidence="1 8">
        <text>a 4-O-methyl-thymidine in DNA + L-cysteinyl-[protein] = a thymidine in DNA + S-methyl-L-cysteinyl-[protein]</text>
        <dbReference type="Rhea" id="RHEA:53428"/>
        <dbReference type="Rhea" id="RHEA-COMP:10131"/>
        <dbReference type="Rhea" id="RHEA-COMP:10132"/>
        <dbReference type="Rhea" id="RHEA-COMP:13555"/>
        <dbReference type="Rhea" id="RHEA-COMP:13556"/>
        <dbReference type="ChEBI" id="CHEBI:29950"/>
        <dbReference type="ChEBI" id="CHEBI:82612"/>
        <dbReference type="ChEBI" id="CHEBI:137386"/>
        <dbReference type="ChEBI" id="CHEBI:137387"/>
        <dbReference type="EC" id="2.1.1.63"/>
    </reaction>
</comment>
<proteinExistence type="inferred from homology"/>
<evidence type="ECO:0000256" key="2">
    <source>
        <dbReference type="ARBA" id="ARBA00022490"/>
    </source>
</evidence>
<dbReference type="InterPro" id="IPR014048">
    <property type="entry name" value="MethylDNA_cys_MeTrfase_DNA-bd"/>
</dbReference>
<dbReference type="HAMAP" id="MF_00772">
    <property type="entry name" value="OGT"/>
    <property type="match status" value="1"/>
</dbReference>
<evidence type="ECO:0000256" key="5">
    <source>
        <dbReference type="ARBA" id="ARBA00022763"/>
    </source>
</evidence>
<dbReference type="SUPFAM" id="SSF46767">
    <property type="entry name" value="Methylated DNA-protein cysteine methyltransferase, C-terminal domain"/>
    <property type="match status" value="1"/>
</dbReference>
<feature type="active site" description="Nucleophile; methyl group acceptor" evidence="8">
    <location>
        <position position="131"/>
    </location>
</feature>
<dbReference type="GO" id="GO:0032259">
    <property type="term" value="P:methylation"/>
    <property type="evidence" value="ECO:0007669"/>
    <property type="project" value="UniProtKB-KW"/>
</dbReference>
<evidence type="ECO:0000313" key="11">
    <source>
        <dbReference type="EMBL" id="MFM1722960.1"/>
    </source>
</evidence>
<dbReference type="SUPFAM" id="SSF53155">
    <property type="entry name" value="Methylated DNA-protein cysteine methyltransferase domain"/>
    <property type="match status" value="1"/>
</dbReference>
<dbReference type="Proteomes" id="UP001629745">
    <property type="component" value="Unassembled WGS sequence"/>
</dbReference>
<name>A0ABW9FBN8_9NOCA</name>
<comment type="caution">
    <text evidence="11">The sequence shown here is derived from an EMBL/GenBank/DDBJ whole genome shotgun (WGS) entry which is preliminary data.</text>
</comment>
<dbReference type="EMBL" id="JBDLNV010000002">
    <property type="protein sequence ID" value="MFM1722960.1"/>
    <property type="molecule type" value="Genomic_DNA"/>
</dbReference>
<feature type="domain" description="Methylguanine DNA methyltransferase ribonuclease-like" evidence="10">
    <location>
        <begin position="9"/>
        <end position="76"/>
    </location>
</feature>
<dbReference type="GO" id="GO:0003908">
    <property type="term" value="F:methylated-DNA-[protein]-cysteine S-methyltransferase activity"/>
    <property type="evidence" value="ECO:0007669"/>
    <property type="project" value="UniProtKB-EC"/>
</dbReference>
<gene>
    <name evidence="11" type="ORF">ABEU20_001520</name>
</gene>
<evidence type="ECO:0000256" key="4">
    <source>
        <dbReference type="ARBA" id="ARBA00022679"/>
    </source>
</evidence>
<feature type="domain" description="Methylated-DNA-[protein]-cysteine S-methyltransferase DNA binding" evidence="9">
    <location>
        <begin position="80"/>
        <end position="159"/>
    </location>
</feature>
<dbReference type="InterPro" id="IPR023546">
    <property type="entry name" value="MGMT"/>
</dbReference>
<keyword evidence="12" id="KW-1185">Reference proteome</keyword>
<evidence type="ECO:0000256" key="8">
    <source>
        <dbReference type="HAMAP-Rule" id="MF_00772"/>
    </source>
</evidence>
<dbReference type="PROSITE" id="PS00374">
    <property type="entry name" value="MGMT"/>
    <property type="match status" value="1"/>
</dbReference>
<dbReference type="InterPro" id="IPR036631">
    <property type="entry name" value="MGMT_N_sf"/>
</dbReference>
<evidence type="ECO:0000256" key="3">
    <source>
        <dbReference type="ARBA" id="ARBA00022603"/>
    </source>
</evidence>
<dbReference type="Gene3D" id="3.30.160.70">
    <property type="entry name" value="Methylated DNA-protein cysteine methyltransferase domain"/>
    <property type="match status" value="1"/>
</dbReference>
<evidence type="ECO:0000259" key="9">
    <source>
        <dbReference type="Pfam" id="PF01035"/>
    </source>
</evidence>
<keyword evidence="2 8" id="KW-0963">Cytoplasm</keyword>
<evidence type="ECO:0000256" key="7">
    <source>
        <dbReference type="ARBA" id="ARBA00049348"/>
    </source>
</evidence>
<keyword evidence="5 8" id="KW-0227">DNA damage</keyword>
<dbReference type="InterPro" id="IPR036217">
    <property type="entry name" value="MethylDNA_cys_MeTrfase_DNAb"/>
</dbReference>
<keyword evidence="4 8" id="KW-0808">Transferase</keyword>
<comment type="function">
    <text evidence="8">Involved in the cellular defense against the biological effects of O6-methylguanine (O6-MeG) and O4-methylthymine (O4-MeT) in DNA. Repairs the methylated nucleobase in DNA by stoichiometrically transferring the methyl group to a cysteine residue in the enzyme. This is a suicide reaction: the enzyme is irreversibly inactivated.</text>
</comment>
<dbReference type="Gene3D" id="1.10.10.10">
    <property type="entry name" value="Winged helix-like DNA-binding domain superfamily/Winged helix DNA-binding domain"/>
    <property type="match status" value="1"/>
</dbReference>
<organism evidence="11 12">
    <name type="scientific">Rhodococcus parequi</name>
    <dbReference type="NCBI Taxonomy" id="3137122"/>
    <lineage>
        <taxon>Bacteria</taxon>
        <taxon>Bacillati</taxon>
        <taxon>Actinomycetota</taxon>
        <taxon>Actinomycetes</taxon>
        <taxon>Mycobacteriales</taxon>
        <taxon>Nocardiaceae</taxon>
        <taxon>Rhodococcus</taxon>
    </lineage>
</organism>
<evidence type="ECO:0000259" key="10">
    <source>
        <dbReference type="Pfam" id="PF02870"/>
    </source>
</evidence>
<dbReference type="InterPro" id="IPR036388">
    <property type="entry name" value="WH-like_DNA-bd_sf"/>
</dbReference>
<evidence type="ECO:0000256" key="6">
    <source>
        <dbReference type="ARBA" id="ARBA00023204"/>
    </source>
</evidence>
<comment type="miscellaneous">
    <text evidence="8">This enzyme catalyzes only one turnover and therefore is not strictly catalytic. According to one definition, an enzyme is a biocatalyst that acts repeatedly and over many reaction cycles.</text>
</comment>
<dbReference type="PANTHER" id="PTHR10815:SF5">
    <property type="entry name" value="METHYLATED-DNA--PROTEIN-CYSTEINE METHYLTRANSFERASE"/>
    <property type="match status" value="1"/>
</dbReference>
<evidence type="ECO:0000313" key="12">
    <source>
        <dbReference type="Proteomes" id="UP001629745"/>
    </source>
</evidence>
<comment type="subcellular location">
    <subcellularLocation>
        <location evidence="8">Cytoplasm</location>
    </subcellularLocation>
</comment>
<reference evidence="11 12" key="1">
    <citation type="submission" date="2023-11" db="EMBL/GenBank/DDBJ databases">
        <authorList>
            <person name="Val-Calvo J."/>
            <person name="Scortti M."/>
            <person name="Vazquez-Boland J."/>
        </authorList>
    </citation>
    <scope>NUCLEOTIDE SEQUENCE [LARGE SCALE GENOMIC DNA]</scope>
    <source>
        <strain evidence="11 12">PAM 2766</strain>
    </source>
</reference>
<protein>
    <recommendedName>
        <fullName evidence="8">Methylated-DNA--protein-cysteine methyltransferase</fullName>
        <ecNumber evidence="8">2.1.1.63</ecNumber>
    </recommendedName>
    <alternativeName>
        <fullName evidence="8">6-O-methylguanine-DNA methyltransferase</fullName>
        <shortName evidence="8">MGMT</shortName>
    </alternativeName>
    <alternativeName>
        <fullName evidence="8">O-6-methylguanine-DNA-alkyltransferase</fullName>
    </alternativeName>
</protein>
<dbReference type="CDD" id="cd06445">
    <property type="entry name" value="ATase"/>
    <property type="match status" value="1"/>
</dbReference>
<comment type="similarity">
    <text evidence="8">Belongs to the MGMT family.</text>
</comment>